<evidence type="ECO:0000313" key="2">
    <source>
        <dbReference type="EMBL" id="GFS30296.1"/>
    </source>
</evidence>
<sequence length="126" mass="14050">MAWAPRHKIFFGEGARQADSHPPGRPRFLRRKPPGGRKPSATRKPVQKGDRDCDPQQDMDVQKKGQQSPGEKGEEDSPPERAELSKNLSPQKNGGPNPARSPRSCCGRQNERAYQLWVRRSGSPSP</sequence>
<name>A0A8X6J373_9ARAC</name>
<comment type="caution">
    <text evidence="2">The sequence shown here is derived from an EMBL/GenBank/DDBJ whole genome shotgun (WGS) entry which is preliminary data.</text>
</comment>
<dbReference type="EMBL" id="BMAV01024123">
    <property type="protein sequence ID" value="GFS30296.1"/>
    <property type="molecule type" value="Genomic_DNA"/>
</dbReference>
<gene>
    <name evidence="2" type="ORF">TNIN_7271</name>
</gene>
<keyword evidence="3" id="KW-1185">Reference proteome</keyword>
<evidence type="ECO:0000313" key="3">
    <source>
        <dbReference type="Proteomes" id="UP000886998"/>
    </source>
</evidence>
<feature type="region of interest" description="Disordered" evidence="1">
    <location>
        <begin position="1"/>
        <end position="126"/>
    </location>
</feature>
<protein>
    <submittedName>
        <fullName evidence="2">Uncharacterized protein</fullName>
    </submittedName>
</protein>
<evidence type="ECO:0000256" key="1">
    <source>
        <dbReference type="SAM" id="MobiDB-lite"/>
    </source>
</evidence>
<proteinExistence type="predicted"/>
<reference evidence="2" key="1">
    <citation type="submission" date="2020-08" db="EMBL/GenBank/DDBJ databases">
        <title>Multicomponent nature underlies the extraordinary mechanical properties of spider dragline silk.</title>
        <authorList>
            <person name="Kono N."/>
            <person name="Nakamura H."/>
            <person name="Mori M."/>
            <person name="Yoshida Y."/>
            <person name="Ohtoshi R."/>
            <person name="Malay A.D."/>
            <person name="Moran D.A.P."/>
            <person name="Tomita M."/>
            <person name="Numata K."/>
            <person name="Arakawa K."/>
        </authorList>
    </citation>
    <scope>NUCLEOTIDE SEQUENCE</scope>
</reference>
<dbReference type="Proteomes" id="UP000886998">
    <property type="component" value="Unassembled WGS sequence"/>
</dbReference>
<organism evidence="2 3">
    <name type="scientific">Trichonephila inaurata madagascariensis</name>
    <dbReference type="NCBI Taxonomy" id="2747483"/>
    <lineage>
        <taxon>Eukaryota</taxon>
        <taxon>Metazoa</taxon>
        <taxon>Ecdysozoa</taxon>
        <taxon>Arthropoda</taxon>
        <taxon>Chelicerata</taxon>
        <taxon>Arachnida</taxon>
        <taxon>Araneae</taxon>
        <taxon>Araneomorphae</taxon>
        <taxon>Entelegynae</taxon>
        <taxon>Araneoidea</taxon>
        <taxon>Nephilidae</taxon>
        <taxon>Trichonephila</taxon>
        <taxon>Trichonephila inaurata</taxon>
    </lineage>
</organism>
<dbReference type="AlphaFoldDB" id="A0A8X6J373"/>
<accession>A0A8X6J373</accession>